<dbReference type="AlphaFoldDB" id="A0A227KPV2"/>
<keyword evidence="2" id="KW-1185">Reference proteome</keyword>
<dbReference type="Proteomes" id="UP000214610">
    <property type="component" value="Unassembled WGS sequence"/>
</dbReference>
<proteinExistence type="predicted"/>
<sequence length="88" mass="10054">MLPSHDCSFLKALFILVQQKEDLKLGNSRKLLGSQLRTLWLEKISSKKLTANNPQKDVNCCLILCEYLLASEKKKIIHKTHTKLSGIF</sequence>
<evidence type="ECO:0000313" key="2">
    <source>
        <dbReference type="Proteomes" id="UP000214610"/>
    </source>
</evidence>
<dbReference type="RefSeq" id="WP_066594653.1">
    <property type="nucleotide sequence ID" value="NZ_CANBEU010000025.1"/>
</dbReference>
<dbReference type="EMBL" id="NHMP01000002">
    <property type="protein sequence ID" value="OXE50183.1"/>
    <property type="molecule type" value="Genomic_DNA"/>
</dbReference>
<evidence type="ECO:0000313" key="1">
    <source>
        <dbReference type="EMBL" id="OXE50183.1"/>
    </source>
</evidence>
<accession>A0A227KPV2</accession>
<name>A0A227KPV2_9BURK</name>
<comment type="caution">
    <text evidence="1">The sequence shown here is derived from an EMBL/GenBank/DDBJ whole genome shotgun (WGS) entry which is preliminary data.</text>
</comment>
<organism evidence="1 2">
    <name type="scientific">Turicimonas muris</name>
    <dbReference type="NCBI Taxonomy" id="1796652"/>
    <lineage>
        <taxon>Bacteria</taxon>
        <taxon>Pseudomonadati</taxon>
        <taxon>Pseudomonadota</taxon>
        <taxon>Betaproteobacteria</taxon>
        <taxon>Burkholderiales</taxon>
        <taxon>Sutterellaceae</taxon>
        <taxon>Turicimonas</taxon>
    </lineage>
</organism>
<gene>
    <name evidence="1" type="ORF">ADH67_04045</name>
</gene>
<reference evidence="2" key="1">
    <citation type="submission" date="2017-05" db="EMBL/GenBank/DDBJ databases">
        <title>Improved OligoMM genomes.</title>
        <authorList>
            <person name="Garzetti D."/>
        </authorList>
    </citation>
    <scope>NUCLEOTIDE SEQUENCE [LARGE SCALE GENOMIC DNA]</scope>
    <source>
        <strain evidence="2">YL45</strain>
    </source>
</reference>
<dbReference type="GeneID" id="78362410"/>
<protein>
    <submittedName>
        <fullName evidence="1">Uncharacterized protein</fullName>
    </submittedName>
</protein>